<comment type="similarity">
    <text evidence="1">Belongs to the indoleamine 2,3-dioxygenase family.</text>
</comment>
<dbReference type="InterPro" id="IPR037217">
    <property type="entry name" value="Trp/Indoleamine_2_3_dOase-like"/>
</dbReference>
<evidence type="ECO:0000256" key="3">
    <source>
        <dbReference type="ARBA" id="ARBA00023004"/>
    </source>
</evidence>
<keyword evidence="6" id="KW-1185">Reference proteome</keyword>
<dbReference type="GO" id="GO:0019441">
    <property type="term" value="P:L-tryptophan catabolic process to kynurenine"/>
    <property type="evidence" value="ECO:0007669"/>
    <property type="project" value="InterPro"/>
</dbReference>
<dbReference type="Proteomes" id="UP000485058">
    <property type="component" value="Unassembled WGS sequence"/>
</dbReference>
<feature type="binding site" description="proximal binding residue" evidence="4">
    <location>
        <position position="53"/>
    </location>
    <ligand>
        <name>heme b</name>
        <dbReference type="ChEBI" id="CHEBI:60344"/>
    </ligand>
    <ligandPart>
        <name>Fe</name>
        <dbReference type="ChEBI" id="CHEBI:18248"/>
    </ligandPart>
</feature>
<protein>
    <submittedName>
        <fullName evidence="5">Uncharacterized protein</fullName>
    </submittedName>
</protein>
<feature type="non-terminal residue" evidence="5">
    <location>
        <position position="1"/>
    </location>
</feature>
<evidence type="ECO:0000256" key="4">
    <source>
        <dbReference type="PIRSR" id="PIRSR600898-1"/>
    </source>
</evidence>
<accession>A0A699ZWN3</accession>
<keyword evidence="4" id="KW-0349">Heme</keyword>
<dbReference type="EMBL" id="BLLF01003349">
    <property type="protein sequence ID" value="GFH27103.1"/>
    <property type="molecule type" value="Genomic_DNA"/>
</dbReference>
<dbReference type="InterPro" id="IPR000898">
    <property type="entry name" value="Indolamine_dOase"/>
</dbReference>
<evidence type="ECO:0000256" key="2">
    <source>
        <dbReference type="ARBA" id="ARBA00022723"/>
    </source>
</evidence>
<evidence type="ECO:0000313" key="5">
    <source>
        <dbReference type="EMBL" id="GFH27103.1"/>
    </source>
</evidence>
<gene>
    <name evidence="5" type="ORF">HaLaN_25366</name>
</gene>
<dbReference type="PANTHER" id="PTHR28657">
    <property type="entry name" value="INDOLEAMINE 2,3-DIOXYGENASE"/>
    <property type="match status" value="1"/>
</dbReference>
<evidence type="ECO:0000256" key="1">
    <source>
        <dbReference type="ARBA" id="ARBA00007119"/>
    </source>
</evidence>
<evidence type="ECO:0000313" key="6">
    <source>
        <dbReference type="Proteomes" id="UP000485058"/>
    </source>
</evidence>
<dbReference type="GO" id="GO:0046872">
    <property type="term" value="F:metal ion binding"/>
    <property type="evidence" value="ECO:0007669"/>
    <property type="project" value="UniProtKB-KW"/>
</dbReference>
<sequence>MRAHMPPAHRAFLTSLEASGGGEAVRQLCNQRPALRDVYNEAVTQLQRFRSQHKSFAGTYIAKWAQQEEREADVKGTGGTNFMPALGSYQGTTAKHRLQQAD</sequence>
<proteinExistence type="inferred from homology"/>
<dbReference type="AlphaFoldDB" id="A0A699ZWN3"/>
<dbReference type="PANTHER" id="PTHR28657:SF5">
    <property type="entry name" value="INDOLEAMINE 2,3-DIOXYGENASE"/>
    <property type="match status" value="1"/>
</dbReference>
<dbReference type="Pfam" id="PF01231">
    <property type="entry name" value="IDO"/>
    <property type="match status" value="1"/>
</dbReference>
<reference evidence="5 6" key="1">
    <citation type="submission" date="2020-02" db="EMBL/GenBank/DDBJ databases">
        <title>Draft genome sequence of Haematococcus lacustris strain NIES-144.</title>
        <authorList>
            <person name="Morimoto D."/>
            <person name="Nakagawa S."/>
            <person name="Yoshida T."/>
            <person name="Sawayama S."/>
        </authorList>
    </citation>
    <scope>NUCLEOTIDE SEQUENCE [LARGE SCALE GENOMIC DNA]</scope>
    <source>
        <strain evidence="5 6">NIES-144</strain>
    </source>
</reference>
<name>A0A699ZWN3_HAELA</name>
<dbReference type="Gene3D" id="1.20.58.480">
    <property type="match status" value="1"/>
</dbReference>
<keyword evidence="2 4" id="KW-0479">Metal-binding</keyword>
<dbReference type="SUPFAM" id="SSF140959">
    <property type="entry name" value="Indolic compounds 2,3-dioxygenase-like"/>
    <property type="match status" value="1"/>
</dbReference>
<comment type="caution">
    <text evidence="5">The sequence shown here is derived from an EMBL/GenBank/DDBJ whole genome shotgun (WGS) entry which is preliminary data.</text>
</comment>
<dbReference type="GO" id="GO:0020037">
    <property type="term" value="F:heme binding"/>
    <property type="evidence" value="ECO:0007669"/>
    <property type="project" value="InterPro"/>
</dbReference>
<feature type="non-terminal residue" evidence="5">
    <location>
        <position position="102"/>
    </location>
</feature>
<dbReference type="GO" id="GO:0016702">
    <property type="term" value="F:oxidoreductase activity, acting on single donors with incorporation of molecular oxygen, incorporation of two atoms of oxygen"/>
    <property type="evidence" value="ECO:0007669"/>
    <property type="project" value="UniProtKB-ARBA"/>
</dbReference>
<organism evidence="5 6">
    <name type="scientific">Haematococcus lacustris</name>
    <name type="common">Green alga</name>
    <name type="synonym">Haematococcus pluvialis</name>
    <dbReference type="NCBI Taxonomy" id="44745"/>
    <lineage>
        <taxon>Eukaryota</taxon>
        <taxon>Viridiplantae</taxon>
        <taxon>Chlorophyta</taxon>
        <taxon>core chlorophytes</taxon>
        <taxon>Chlorophyceae</taxon>
        <taxon>CS clade</taxon>
        <taxon>Chlamydomonadales</taxon>
        <taxon>Haematococcaceae</taxon>
        <taxon>Haematococcus</taxon>
    </lineage>
</organism>
<keyword evidence="3 4" id="KW-0408">Iron</keyword>